<evidence type="ECO:0000313" key="3">
    <source>
        <dbReference type="Proteomes" id="UP000317010"/>
    </source>
</evidence>
<dbReference type="PROSITE" id="PS51186">
    <property type="entry name" value="GNAT"/>
    <property type="match status" value="1"/>
</dbReference>
<feature type="domain" description="N-acetyltransferase" evidence="1">
    <location>
        <begin position="2"/>
        <end position="161"/>
    </location>
</feature>
<keyword evidence="2" id="KW-0689">Ribosomal protein</keyword>
<proteinExistence type="predicted"/>
<dbReference type="Proteomes" id="UP000317010">
    <property type="component" value="Unassembled WGS sequence"/>
</dbReference>
<dbReference type="InterPro" id="IPR016181">
    <property type="entry name" value="Acyl_CoA_acyltransferase"/>
</dbReference>
<dbReference type="InterPro" id="IPR000182">
    <property type="entry name" value="GNAT_dom"/>
</dbReference>
<comment type="caution">
    <text evidence="2">The sequence shown here is derived from an EMBL/GenBank/DDBJ whole genome shotgun (WGS) entry which is preliminary data.</text>
</comment>
<dbReference type="EMBL" id="VLLI01000005">
    <property type="protein sequence ID" value="TWJ00846.1"/>
    <property type="molecule type" value="Genomic_DNA"/>
</dbReference>
<dbReference type="AlphaFoldDB" id="A0A562U4T1"/>
<dbReference type="Gene3D" id="3.40.630.30">
    <property type="match status" value="1"/>
</dbReference>
<keyword evidence="3" id="KW-1185">Reference proteome</keyword>
<dbReference type="InterPro" id="IPR052742">
    <property type="entry name" value="Mito_N-acetyltransferase"/>
</dbReference>
<dbReference type="PANTHER" id="PTHR43138:SF1">
    <property type="entry name" value="N-ACETYLTRANSFERASE ACA1"/>
    <property type="match status" value="1"/>
</dbReference>
<evidence type="ECO:0000259" key="1">
    <source>
        <dbReference type="PROSITE" id="PS51186"/>
    </source>
</evidence>
<organism evidence="2 3">
    <name type="scientific">Mucilaginibacter frigoritolerans</name>
    <dbReference type="NCBI Taxonomy" id="652788"/>
    <lineage>
        <taxon>Bacteria</taxon>
        <taxon>Pseudomonadati</taxon>
        <taxon>Bacteroidota</taxon>
        <taxon>Sphingobacteriia</taxon>
        <taxon>Sphingobacteriales</taxon>
        <taxon>Sphingobacteriaceae</taxon>
        <taxon>Mucilaginibacter</taxon>
    </lineage>
</organism>
<dbReference type="CDD" id="cd04301">
    <property type="entry name" value="NAT_SF"/>
    <property type="match status" value="1"/>
</dbReference>
<sequence>MLTIRKALPADNDEIWHIIKEVIASGDTYVFSPDSSKEKMLNFWCSNDKHVYVALWDDQIAGTFFLKDNQPDLGSHIANAGYMASSQFSGKGIGKQMCLFSIEEAKRLGYKAMQFNIVIKSNERAVALWQKLGFAIIGEIPDAFNHQQNGMTNAYIMYRKI</sequence>
<dbReference type="RefSeq" id="WP_144912281.1">
    <property type="nucleotide sequence ID" value="NZ_VLLI01000005.1"/>
</dbReference>
<dbReference type="GO" id="GO:0016747">
    <property type="term" value="F:acyltransferase activity, transferring groups other than amino-acyl groups"/>
    <property type="evidence" value="ECO:0007669"/>
    <property type="project" value="InterPro"/>
</dbReference>
<dbReference type="Pfam" id="PF00583">
    <property type="entry name" value="Acetyltransf_1"/>
    <property type="match status" value="1"/>
</dbReference>
<dbReference type="GO" id="GO:0005840">
    <property type="term" value="C:ribosome"/>
    <property type="evidence" value="ECO:0007669"/>
    <property type="project" value="UniProtKB-KW"/>
</dbReference>
<reference evidence="2 3" key="1">
    <citation type="submission" date="2019-07" db="EMBL/GenBank/DDBJ databases">
        <title>Genomic Encyclopedia of Archaeal and Bacterial Type Strains, Phase II (KMG-II): from individual species to whole genera.</title>
        <authorList>
            <person name="Goeker M."/>
        </authorList>
    </citation>
    <scope>NUCLEOTIDE SEQUENCE [LARGE SCALE GENOMIC DNA]</scope>
    <source>
        <strain evidence="2 3">ATCC BAA-1854</strain>
    </source>
</reference>
<gene>
    <name evidence="2" type="ORF">JN11_02106</name>
</gene>
<name>A0A562U4T1_9SPHI</name>
<accession>A0A562U4T1</accession>
<dbReference type="SUPFAM" id="SSF55729">
    <property type="entry name" value="Acyl-CoA N-acyltransferases (Nat)"/>
    <property type="match status" value="1"/>
</dbReference>
<protein>
    <submittedName>
        <fullName evidence="2">Ribosomal protein S18 acetylase RimI-like enzyme</fullName>
    </submittedName>
</protein>
<dbReference type="PANTHER" id="PTHR43138">
    <property type="entry name" value="ACETYLTRANSFERASE, GNAT FAMILY"/>
    <property type="match status" value="1"/>
</dbReference>
<evidence type="ECO:0000313" key="2">
    <source>
        <dbReference type="EMBL" id="TWJ00846.1"/>
    </source>
</evidence>
<dbReference type="OrthoDB" id="9789605at2"/>
<keyword evidence="2" id="KW-0687">Ribonucleoprotein</keyword>